<accession>A0A6H1TTN2</accession>
<dbReference type="InterPro" id="IPR050266">
    <property type="entry name" value="AB_hydrolase_sf"/>
</dbReference>
<keyword evidence="2" id="KW-0378">Hydrolase</keyword>
<dbReference type="InterPro" id="IPR000073">
    <property type="entry name" value="AB_hydrolase_1"/>
</dbReference>
<evidence type="ECO:0000259" key="1">
    <source>
        <dbReference type="Pfam" id="PF12697"/>
    </source>
</evidence>
<protein>
    <submittedName>
        <fullName evidence="2">Alpha/beta hydrolase</fullName>
    </submittedName>
</protein>
<keyword evidence="3" id="KW-1185">Reference proteome</keyword>
<gene>
    <name evidence="2" type="ORF">HCG48_02395</name>
</gene>
<dbReference type="GO" id="GO:0047372">
    <property type="term" value="F:monoacylglycerol lipase activity"/>
    <property type="evidence" value="ECO:0007669"/>
    <property type="project" value="TreeGrafter"/>
</dbReference>
<dbReference type="GO" id="GO:0016020">
    <property type="term" value="C:membrane"/>
    <property type="evidence" value="ECO:0007669"/>
    <property type="project" value="TreeGrafter"/>
</dbReference>
<dbReference type="PANTHER" id="PTHR43798">
    <property type="entry name" value="MONOACYLGLYCEROL LIPASE"/>
    <property type="match status" value="1"/>
</dbReference>
<dbReference type="Gene3D" id="3.40.50.1820">
    <property type="entry name" value="alpha/beta hydrolase"/>
    <property type="match status" value="1"/>
</dbReference>
<dbReference type="RefSeq" id="WP_168567733.1">
    <property type="nucleotide sequence ID" value="NZ_CP051167.1"/>
</dbReference>
<dbReference type="EMBL" id="CP051167">
    <property type="protein sequence ID" value="QIZ69576.1"/>
    <property type="molecule type" value="Genomic_DNA"/>
</dbReference>
<organism evidence="2 3">
    <name type="scientific">Oxynema aestuarii AP17</name>
    <dbReference type="NCBI Taxonomy" id="2064643"/>
    <lineage>
        <taxon>Bacteria</taxon>
        <taxon>Bacillati</taxon>
        <taxon>Cyanobacteriota</taxon>
        <taxon>Cyanophyceae</taxon>
        <taxon>Oscillatoriophycideae</taxon>
        <taxon>Oscillatoriales</taxon>
        <taxon>Oscillatoriaceae</taxon>
        <taxon>Oxynema</taxon>
        <taxon>Oxynema aestuarii</taxon>
    </lineage>
</organism>
<dbReference type="SUPFAM" id="SSF53474">
    <property type="entry name" value="alpha/beta-Hydrolases"/>
    <property type="match status" value="1"/>
</dbReference>
<dbReference type="AlphaFoldDB" id="A0A6H1TTN2"/>
<reference evidence="2 3" key="1">
    <citation type="submission" date="2020-04" db="EMBL/GenBank/DDBJ databases">
        <authorList>
            <person name="Basu S."/>
            <person name="Maruthanayagam V."/>
            <person name="Chakraborty S."/>
            <person name="Pramanik A."/>
            <person name="Mukherjee J."/>
            <person name="Brink B."/>
        </authorList>
    </citation>
    <scope>NUCLEOTIDE SEQUENCE [LARGE SCALE GENOMIC DNA]</scope>
    <source>
        <strain evidence="2 3">AP17</strain>
    </source>
</reference>
<evidence type="ECO:0000313" key="3">
    <source>
        <dbReference type="Proteomes" id="UP000500857"/>
    </source>
</evidence>
<dbReference type="PRINTS" id="PR00111">
    <property type="entry name" value="ABHYDROLASE"/>
</dbReference>
<dbReference type="InterPro" id="IPR029058">
    <property type="entry name" value="AB_hydrolase_fold"/>
</dbReference>
<dbReference type="KEGG" id="oxy:HCG48_02395"/>
<dbReference type="Proteomes" id="UP000500857">
    <property type="component" value="Chromosome"/>
</dbReference>
<evidence type="ECO:0000313" key="2">
    <source>
        <dbReference type="EMBL" id="QIZ69576.1"/>
    </source>
</evidence>
<name>A0A6H1TTN2_9CYAN</name>
<dbReference type="PANTHER" id="PTHR43798:SF33">
    <property type="entry name" value="HYDROLASE, PUTATIVE (AFU_ORTHOLOGUE AFUA_2G14860)-RELATED"/>
    <property type="match status" value="1"/>
</dbReference>
<proteinExistence type="predicted"/>
<dbReference type="Pfam" id="PF12697">
    <property type="entry name" value="Abhydrolase_6"/>
    <property type="match status" value="1"/>
</dbReference>
<dbReference type="GO" id="GO:0046464">
    <property type="term" value="P:acylglycerol catabolic process"/>
    <property type="evidence" value="ECO:0007669"/>
    <property type="project" value="TreeGrafter"/>
</dbReference>
<feature type="domain" description="AB hydrolase-1" evidence="1">
    <location>
        <begin position="29"/>
        <end position="261"/>
    </location>
</feature>
<sequence length="274" mass="31669">MSLPVRNARIKLSQGQLFWREVGQEGPTLLFLHGSWHDSSQWVPILERLGDRYHCFALDLLGIGESERPDIHYSITLEAEAIEEFLEALNEPRVFLVGHSLGAWVAATYALKYPDRPCGLLLLSPEGVEVESLRNRWRRERSRLNLLRFADRLLQTLFPLAKLLRGDRRVSRWRRHLQQLQDPFAASQLLFYRREAEIQAELLQDRLSWLKIPLTLLHGDDDRPEAIALCKTYASLVPHAELHAIADGGDNLPERLPDLLAQRIRHCVETVEER</sequence>